<proteinExistence type="predicted"/>
<name>A0A484MVM8_9ASTE</name>
<evidence type="ECO:0000256" key="1">
    <source>
        <dbReference type="SAM" id="MobiDB-lite"/>
    </source>
</evidence>
<dbReference type="AlphaFoldDB" id="A0A484MVM8"/>
<keyword evidence="3" id="KW-1185">Reference proteome</keyword>
<dbReference type="EMBL" id="OOIL02004480">
    <property type="protein sequence ID" value="VFQ92008.1"/>
    <property type="molecule type" value="Genomic_DNA"/>
</dbReference>
<evidence type="ECO:0000313" key="2">
    <source>
        <dbReference type="EMBL" id="VFQ92008.1"/>
    </source>
</evidence>
<feature type="region of interest" description="Disordered" evidence="1">
    <location>
        <begin position="1"/>
        <end position="69"/>
    </location>
</feature>
<feature type="compositionally biased region" description="Basic and acidic residues" evidence="1">
    <location>
        <begin position="53"/>
        <end position="62"/>
    </location>
</feature>
<organism evidence="2 3">
    <name type="scientific">Cuscuta campestris</name>
    <dbReference type="NCBI Taxonomy" id="132261"/>
    <lineage>
        <taxon>Eukaryota</taxon>
        <taxon>Viridiplantae</taxon>
        <taxon>Streptophyta</taxon>
        <taxon>Embryophyta</taxon>
        <taxon>Tracheophyta</taxon>
        <taxon>Spermatophyta</taxon>
        <taxon>Magnoliopsida</taxon>
        <taxon>eudicotyledons</taxon>
        <taxon>Gunneridae</taxon>
        <taxon>Pentapetalae</taxon>
        <taxon>asterids</taxon>
        <taxon>lamiids</taxon>
        <taxon>Solanales</taxon>
        <taxon>Convolvulaceae</taxon>
        <taxon>Cuscuteae</taxon>
        <taxon>Cuscuta</taxon>
        <taxon>Cuscuta subgen. Grammica</taxon>
        <taxon>Cuscuta sect. Cleistogrammica</taxon>
    </lineage>
</organism>
<dbReference type="Proteomes" id="UP000595140">
    <property type="component" value="Unassembled WGS sequence"/>
</dbReference>
<feature type="compositionally biased region" description="Low complexity" evidence="1">
    <location>
        <begin position="33"/>
        <end position="46"/>
    </location>
</feature>
<evidence type="ECO:0000313" key="3">
    <source>
        <dbReference type="Proteomes" id="UP000595140"/>
    </source>
</evidence>
<gene>
    <name evidence="2" type="ORF">CCAM_LOCUS33784</name>
</gene>
<sequence length="69" mass="7705">MDRKGNDDSTESEADDDIDQPNEIEGGRHGLEDSNATNAEENNNDNSGRKRRKSDEETKAGAEECYFLL</sequence>
<protein>
    <submittedName>
        <fullName evidence="2">Uncharacterized protein</fullName>
    </submittedName>
</protein>
<feature type="compositionally biased region" description="Acidic residues" evidence="1">
    <location>
        <begin position="8"/>
        <end position="22"/>
    </location>
</feature>
<accession>A0A484MVM8</accession>
<reference evidence="2 3" key="1">
    <citation type="submission" date="2018-04" db="EMBL/GenBank/DDBJ databases">
        <authorList>
            <person name="Vogel A."/>
        </authorList>
    </citation>
    <scope>NUCLEOTIDE SEQUENCE [LARGE SCALE GENOMIC DNA]</scope>
</reference>